<dbReference type="Proteomes" id="UP001501183">
    <property type="component" value="Unassembled WGS sequence"/>
</dbReference>
<reference evidence="2" key="1">
    <citation type="journal article" date="2019" name="Int. J. Syst. Evol. Microbiol.">
        <title>The Global Catalogue of Microorganisms (GCM) 10K type strain sequencing project: providing services to taxonomists for standard genome sequencing and annotation.</title>
        <authorList>
            <consortium name="The Broad Institute Genomics Platform"/>
            <consortium name="The Broad Institute Genome Sequencing Center for Infectious Disease"/>
            <person name="Wu L."/>
            <person name="Ma J."/>
        </authorList>
    </citation>
    <scope>NUCLEOTIDE SEQUENCE [LARGE SCALE GENOMIC DNA]</scope>
    <source>
        <strain evidence="2">JCM 32206</strain>
    </source>
</reference>
<evidence type="ECO:0000313" key="2">
    <source>
        <dbReference type="Proteomes" id="UP001501183"/>
    </source>
</evidence>
<gene>
    <name evidence="1" type="ORF">GCM10023094_48610</name>
</gene>
<keyword evidence="2" id="KW-1185">Reference proteome</keyword>
<proteinExistence type="predicted"/>
<accession>A0ABP8PJG4</accession>
<organism evidence="1 2">
    <name type="scientific">Rhodococcus olei</name>
    <dbReference type="NCBI Taxonomy" id="2161675"/>
    <lineage>
        <taxon>Bacteria</taxon>
        <taxon>Bacillati</taxon>
        <taxon>Actinomycetota</taxon>
        <taxon>Actinomycetes</taxon>
        <taxon>Mycobacteriales</taxon>
        <taxon>Nocardiaceae</taxon>
        <taxon>Rhodococcus</taxon>
    </lineage>
</organism>
<protein>
    <submittedName>
        <fullName evidence="1">Uncharacterized protein</fullName>
    </submittedName>
</protein>
<dbReference type="EMBL" id="BAABFB010000072">
    <property type="protein sequence ID" value="GAA4488557.1"/>
    <property type="molecule type" value="Genomic_DNA"/>
</dbReference>
<sequence>MAALGSLLALVLGVSRSPRGATGTCLPGWPPCIRVLRRAEVTVGVIVAVLARDR</sequence>
<evidence type="ECO:0000313" key="1">
    <source>
        <dbReference type="EMBL" id="GAA4488557.1"/>
    </source>
</evidence>
<comment type="caution">
    <text evidence="1">The sequence shown here is derived from an EMBL/GenBank/DDBJ whole genome shotgun (WGS) entry which is preliminary data.</text>
</comment>
<name>A0ABP8PJG4_9NOCA</name>